<dbReference type="Proteomes" id="UP000654075">
    <property type="component" value="Unassembled WGS sequence"/>
</dbReference>
<name>A0A813GTG3_POLGL</name>
<keyword evidence="2" id="KW-0472">Membrane</keyword>
<keyword evidence="2" id="KW-0812">Transmembrane</keyword>
<feature type="region of interest" description="Disordered" evidence="1">
    <location>
        <begin position="32"/>
        <end position="86"/>
    </location>
</feature>
<dbReference type="AlphaFoldDB" id="A0A813GTG3"/>
<gene>
    <name evidence="3" type="ORF">PGLA1383_LOCUS43342</name>
</gene>
<proteinExistence type="predicted"/>
<accession>A0A813GTG3</accession>
<organism evidence="3 4">
    <name type="scientific">Polarella glacialis</name>
    <name type="common">Dinoflagellate</name>
    <dbReference type="NCBI Taxonomy" id="89957"/>
    <lineage>
        <taxon>Eukaryota</taxon>
        <taxon>Sar</taxon>
        <taxon>Alveolata</taxon>
        <taxon>Dinophyceae</taxon>
        <taxon>Suessiales</taxon>
        <taxon>Suessiaceae</taxon>
        <taxon>Polarella</taxon>
    </lineage>
</organism>
<keyword evidence="2" id="KW-1133">Transmembrane helix</keyword>
<sequence>MSMRSGSSEDDALEEDLSSELALEDETCQGFSIAAPSRRGGKPLSSETSLAESLGEELAGRWRGELPSSKPPATTQGLASTRRRENNLTWRERKKAELERARSLRGGKAQANLCERFVMFCIVFACLLLISAELRLVAWVKVRDLAFSVNEVWDASSGQEVRRSLESQLALRSVPIRFLL</sequence>
<evidence type="ECO:0000256" key="1">
    <source>
        <dbReference type="SAM" id="MobiDB-lite"/>
    </source>
</evidence>
<protein>
    <submittedName>
        <fullName evidence="3">Uncharacterized protein</fullName>
    </submittedName>
</protein>
<evidence type="ECO:0000313" key="4">
    <source>
        <dbReference type="Proteomes" id="UP000654075"/>
    </source>
</evidence>
<feature type="transmembrane region" description="Helical" evidence="2">
    <location>
        <begin position="117"/>
        <end position="138"/>
    </location>
</feature>
<dbReference type="EMBL" id="CAJNNV010028968">
    <property type="protein sequence ID" value="CAE8626410.1"/>
    <property type="molecule type" value="Genomic_DNA"/>
</dbReference>
<comment type="caution">
    <text evidence="3">The sequence shown here is derived from an EMBL/GenBank/DDBJ whole genome shotgun (WGS) entry which is preliminary data.</text>
</comment>
<reference evidence="3" key="1">
    <citation type="submission" date="2021-02" db="EMBL/GenBank/DDBJ databases">
        <authorList>
            <person name="Dougan E. K."/>
            <person name="Rhodes N."/>
            <person name="Thang M."/>
            <person name="Chan C."/>
        </authorList>
    </citation>
    <scope>NUCLEOTIDE SEQUENCE</scope>
</reference>
<evidence type="ECO:0000256" key="2">
    <source>
        <dbReference type="SAM" id="Phobius"/>
    </source>
</evidence>
<keyword evidence="4" id="KW-1185">Reference proteome</keyword>
<evidence type="ECO:0000313" key="3">
    <source>
        <dbReference type="EMBL" id="CAE8626410.1"/>
    </source>
</evidence>